<proteinExistence type="predicted"/>
<keyword evidence="1" id="KW-0805">Transcription regulation</keyword>
<keyword evidence="6" id="KW-1185">Reference proteome</keyword>
<feature type="domain" description="HTH hxlR-type" evidence="4">
    <location>
        <begin position="3"/>
        <end position="99"/>
    </location>
</feature>
<dbReference type="PANTHER" id="PTHR33204">
    <property type="entry name" value="TRANSCRIPTIONAL REGULATOR, MARR FAMILY"/>
    <property type="match status" value="1"/>
</dbReference>
<dbReference type="AlphaFoldDB" id="A0A7C8BR07"/>
<dbReference type="SUPFAM" id="SSF46785">
    <property type="entry name" value="Winged helix' DNA-binding domain"/>
    <property type="match status" value="1"/>
</dbReference>
<dbReference type="InterPro" id="IPR036390">
    <property type="entry name" value="WH_DNA-bd_sf"/>
</dbReference>
<dbReference type="PANTHER" id="PTHR33204:SF18">
    <property type="entry name" value="TRANSCRIPTIONAL REGULATORY PROTEIN"/>
    <property type="match status" value="1"/>
</dbReference>
<dbReference type="EMBL" id="WBKA01000005">
    <property type="protein sequence ID" value="KAB1631770.1"/>
    <property type="molecule type" value="Genomic_DNA"/>
</dbReference>
<keyword evidence="3" id="KW-0804">Transcription</keyword>
<dbReference type="Gene3D" id="1.10.10.10">
    <property type="entry name" value="Winged helix-like DNA-binding domain superfamily/Winged helix DNA-binding domain"/>
    <property type="match status" value="1"/>
</dbReference>
<evidence type="ECO:0000256" key="2">
    <source>
        <dbReference type="ARBA" id="ARBA00023125"/>
    </source>
</evidence>
<dbReference type="InterPro" id="IPR036388">
    <property type="entry name" value="WH-like_DNA-bd_sf"/>
</dbReference>
<dbReference type="InterPro" id="IPR002577">
    <property type="entry name" value="HTH_HxlR"/>
</dbReference>
<protein>
    <submittedName>
        <fullName evidence="5">Helix-turn-helix transcriptional regulator</fullName>
    </submittedName>
</protein>
<keyword evidence="2" id="KW-0238">DNA-binding</keyword>
<reference evidence="5 6" key="1">
    <citation type="submission" date="2019-09" db="EMBL/GenBank/DDBJ databases">
        <title>Phylogeny of genus Pseudoclavibacter and closely related genus.</title>
        <authorList>
            <person name="Li Y."/>
        </authorList>
    </citation>
    <scope>NUCLEOTIDE SEQUENCE [LARGE SCALE GENOMIC DNA]</scope>
    <source>
        <strain evidence="5 6">JCM 16921</strain>
    </source>
</reference>
<dbReference type="Pfam" id="PF01638">
    <property type="entry name" value="HxlR"/>
    <property type="match status" value="1"/>
</dbReference>
<gene>
    <name evidence="5" type="ORF">F8O02_07320</name>
</gene>
<comment type="caution">
    <text evidence="5">The sequence shown here is derived from an EMBL/GenBank/DDBJ whole genome shotgun (WGS) entry which is preliminary data.</text>
</comment>
<name>A0A7C8BR07_9MICO</name>
<dbReference type="OrthoDB" id="9800966at2"/>
<evidence type="ECO:0000313" key="5">
    <source>
        <dbReference type="EMBL" id="KAB1631770.1"/>
    </source>
</evidence>
<dbReference type="PROSITE" id="PS51118">
    <property type="entry name" value="HTH_HXLR"/>
    <property type="match status" value="1"/>
</dbReference>
<evidence type="ECO:0000256" key="1">
    <source>
        <dbReference type="ARBA" id="ARBA00023015"/>
    </source>
</evidence>
<evidence type="ECO:0000313" key="6">
    <source>
        <dbReference type="Proteomes" id="UP000481339"/>
    </source>
</evidence>
<organism evidence="5 6">
    <name type="scientific">Pseudoclavibacter caeni</name>
    <dbReference type="NCBI Taxonomy" id="908846"/>
    <lineage>
        <taxon>Bacteria</taxon>
        <taxon>Bacillati</taxon>
        <taxon>Actinomycetota</taxon>
        <taxon>Actinomycetes</taxon>
        <taxon>Micrococcales</taxon>
        <taxon>Microbacteriaceae</taxon>
        <taxon>Pseudoclavibacter</taxon>
    </lineage>
</organism>
<dbReference type="Proteomes" id="UP000481339">
    <property type="component" value="Unassembled WGS sequence"/>
</dbReference>
<evidence type="ECO:0000259" key="4">
    <source>
        <dbReference type="PROSITE" id="PS51118"/>
    </source>
</evidence>
<accession>A0A7C8BR07</accession>
<evidence type="ECO:0000256" key="3">
    <source>
        <dbReference type="ARBA" id="ARBA00023163"/>
    </source>
</evidence>
<dbReference type="GO" id="GO:0003677">
    <property type="term" value="F:DNA binding"/>
    <property type="evidence" value="ECO:0007669"/>
    <property type="project" value="UniProtKB-KW"/>
</dbReference>
<sequence>MLCPALLAAMALLGKRWNGLVIQALGTGPQRFVDIRRGIPGISDAVLARRLGELQHCELIERVDGATRAPYRLTAKGRDLLPVLDALTAWAERWSVAEHLAAACVKDIAGDPVLQGARR</sequence>